<evidence type="ECO:0000256" key="2">
    <source>
        <dbReference type="PROSITE-ProRule" id="PRU00168"/>
    </source>
</evidence>
<feature type="domain" description="PH" evidence="5">
    <location>
        <begin position="2255"/>
        <end position="2290"/>
    </location>
</feature>
<feature type="domain" description="Ras-GEF" evidence="6">
    <location>
        <begin position="949"/>
        <end position="1233"/>
    </location>
</feature>
<feature type="compositionally biased region" description="Low complexity" evidence="4">
    <location>
        <begin position="719"/>
        <end position="739"/>
    </location>
</feature>
<feature type="region of interest" description="Disordered" evidence="4">
    <location>
        <begin position="715"/>
        <end position="741"/>
    </location>
</feature>
<dbReference type="Pfam" id="PF00620">
    <property type="entry name" value="RhoGAP"/>
    <property type="match status" value="1"/>
</dbReference>
<feature type="compositionally biased region" description="Low complexity" evidence="4">
    <location>
        <begin position="247"/>
        <end position="273"/>
    </location>
</feature>
<feature type="compositionally biased region" description="Polar residues" evidence="4">
    <location>
        <begin position="2042"/>
        <end position="2051"/>
    </location>
</feature>
<dbReference type="PANTHER" id="PTHR23176:SF133">
    <property type="entry name" value="GTPASE-ACTIVATING PROTEIN PAC-1"/>
    <property type="match status" value="1"/>
</dbReference>
<feature type="region of interest" description="Disordered" evidence="4">
    <location>
        <begin position="141"/>
        <end position="293"/>
    </location>
</feature>
<dbReference type="InterPro" id="IPR023578">
    <property type="entry name" value="Ras_GEF_dom_sf"/>
</dbReference>
<reference evidence="9" key="1">
    <citation type="submission" date="2021-06" db="EMBL/GenBank/DDBJ databases">
        <title>Genome Sequence of Mortierella hyaline Strain SCG-10, a Cold-Adapted, Nitrate-Reducing Fungus Isolated from Soil in Minnesota, USA.</title>
        <authorList>
            <person name="Aldossari N."/>
        </authorList>
    </citation>
    <scope>NUCLEOTIDE SEQUENCE</scope>
    <source>
        <strain evidence="9">SCG-10</strain>
    </source>
</reference>
<name>A0A9P7XVP5_9FUNG</name>
<dbReference type="SUPFAM" id="SSF48366">
    <property type="entry name" value="Ras GEF"/>
    <property type="match status" value="2"/>
</dbReference>
<feature type="compositionally biased region" description="Polar residues" evidence="4">
    <location>
        <begin position="38"/>
        <end position="48"/>
    </location>
</feature>
<feature type="compositionally biased region" description="Basic and acidic residues" evidence="4">
    <location>
        <begin position="492"/>
        <end position="502"/>
    </location>
</feature>
<feature type="region of interest" description="Disordered" evidence="4">
    <location>
        <begin position="1861"/>
        <end position="1881"/>
    </location>
</feature>
<feature type="compositionally biased region" description="Low complexity" evidence="4">
    <location>
        <begin position="13"/>
        <end position="37"/>
    </location>
</feature>
<feature type="compositionally biased region" description="Polar residues" evidence="4">
    <location>
        <begin position="2591"/>
        <end position="2609"/>
    </location>
</feature>
<feature type="domain" description="Rho-GAP" evidence="8">
    <location>
        <begin position="2336"/>
        <end position="2528"/>
    </location>
</feature>
<keyword evidence="3" id="KW-0175">Coiled coil</keyword>
<evidence type="ECO:0000256" key="4">
    <source>
        <dbReference type="SAM" id="MobiDB-lite"/>
    </source>
</evidence>
<evidence type="ECO:0000313" key="10">
    <source>
        <dbReference type="Proteomes" id="UP000707451"/>
    </source>
</evidence>
<evidence type="ECO:0000313" key="9">
    <source>
        <dbReference type="EMBL" id="KAG9067503.1"/>
    </source>
</evidence>
<feature type="region of interest" description="Disordered" evidence="4">
    <location>
        <begin position="2183"/>
        <end position="2217"/>
    </location>
</feature>
<dbReference type="Gene3D" id="2.30.29.30">
    <property type="entry name" value="Pleckstrin-homology domain (PH domain)/Phosphotyrosine-binding domain (PTB)"/>
    <property type="match status" value="1"/>
</dbReference>
<dbReference type="InterPro" id="IPR036964">
    <property type="entry name" value="RASGEF_cat_dom_sf"/>
</dbReference>
<feature type="compositionally biased region" description="Low complexity" evidence="4">
    <location>
        <begin position="81"/>
        <end position="117"/>
    </location>
</feature>
<dbReference type="InterPro" id="IPR000198">
    <property type="entry name" value="RhoGAP_dom"/>
</dbReference>
<dbReference type="InterPro" id="IPR001849">
    <property type="entry name" value="PH_domain"/>
</dbReference>
<evidence type="ECO:0000259" key="5">
    <source>
        <dbReference type="PROSITE" id="PS50003"/>
    </source>
</evidence>
<accession>A0A9P7XVP5</accession>
<dbReference type="PROSITE" id="PS50212">
    <property type="entry name" value="RASGEF_NTER"/>
    <property type="match status" value="1"/>
</dbReference>
<sequence>MSPNAKRKDPSLPAATVTTTTTTPTATPTTTTPSPTTLISNTKATSTPIAIARNSMASSQPEITPRKTTSHEGLQKAAQPSNASSGSGVSSNSGSANLAKGNNNSSNNSANSGGGSVSAFSYLRQKFFGTSSVDLVTAPAAATGPAKDPAPSPSTGPPSGHYGHEKLQTSIEGSSSYPSLTSVSSPSESSPLSPTTATATQQQQQPQSHRFFSRTLPSRRQAQLPQQTDQAPFALGPPITTVTNTDPVSPSSTMTRRSSSTVSPGTVTVVPPTLSRDYGQNHAQPQRRRPSAVSQATLNKHLSTGSMICQEGYLNKKVDLHSGEAGHGWKVYKVVLKSSKLYFFRPGSTDEKPKFQDAKDHQRHQMSLARGLQDDPFNSLHSQHSSVSGAASSRMSITNECGMVLSAFKFESSTRTLLFEGNAKVLGQGTLVFAPPVARYIYGESFTEIDRATMQFKKHVALLLFEDSVMICKRKWIRSTAAKVKDAIKFSSNTHEKSDRQEPSSMGKRQPSVSGISYKSGDSRGSEGQPKSRSSFDRPTDKQKGYFTKWKHVATYPLAQVEALDMASPVPSASATFYPFAAPATAASASLASVERNPRDSDASSIYRPSSAPSYNYQTTSTLELVITSNIDDREYTDRLLFLPPSQEVRHRWYTKFNRAKELQQMQSKTATKGRGKSKSYCSYFTYRNILCKYLTKILFFWTSIASVESLHYKEAGPPRSSHSNHSTLSLHSPTSPRPYSDTGDFTLESWRVDRSKEFNNITLHPELTFNLDEDTGEEKLAGASINGLIHELVFNNTVRPDAGLVLAFASTFPLFVTSFRVLKELERCIGLKPVAEKTEAIIEMAKRIETLVQEMVARFNIHSEGKSALDQIRVFTMTILQGRLQSEAVSGILSRIDGILQEYSQSAPELPQQESSAQSTRLGSGEGVVDLSHVLITGLTPALFLKMEPSYFSEQVLRYHGDQLQKAGGITSMLNNPAYFLRQYPTVKAKQHLQSSLVFSMNSPHFLTVLITHHILIATQSVQSTSRRPKLLAQWIRTGRCSRALGDMAGFVAIAIGLCSPGVVRLQETWKQVPLELRKEVADAWMPLLIKLTLVTEEMRDMAISSFNLGPSLSTVLDLSVEGVATVIPCLGNIKQSIDQLDAVMPSFIQSNPVPHLNVDKLERIHLILQGARVSYSHDRRLSPPLYSSPANGHLQQYFSHLANISQTLHDQYRFNELSNDAFESSLACEPHINGQYLDYHYKNRKMTGSFIPLMFPETIPTRRLFPIQHLLSLEQYGNTNRKSSFDEAESSPTTTFARGGNNPPRQPSGDRPPGSMEWADSAATLHATTHYGATEASAYPQARKRTYSFPPARVAARSSGCFGNRQMINMINPHVDGVAREAVNRVEEKDQTIATAAMRNVTGIDFNMISIEGGHLILKVKDESLEDLVKAVKMEEELLPTVLKNQHQHSLAVEIKTGTAGSQRGSNRSSLLLSGARTALVKAGSLESLIYMTVMGLDDQSGKYIDEKGDMVLWSSRQLVLDRDTFTAAFFATYRSFCTTTRLLDQLVAFFMFSHEPAKQRRDSNIPSGLDLFLGSSCGDHNDLASVTPVNPISGDVDLFDWKRILTVQQRVLKVLDYWLLVHYSDFLDDLHMKTKLADVLTRLGVQEKSQKVLIDASHEADVRALKEALTGVQQRAVQQSMKPLDASYLGWDTVETFLGIPPSIEPTMEDSWTAGHILRQLNTAAMAHFLSIRNQEWFVLFEILESQSADPLGWYLPRTGSSVAEDDIVITEIHNTLYSIRRNGAFGTHWNGERLINSLPMCLQSFCKLHHTIRCWVNAQIAAPGIAFDVRVGRIRKFLDVVLQSRVLMARFVQDPKKAPTTSRRSGSDKPSSPLSPPSPFVGIPSFIEAAIASALVSPESRAYTRAWLEVAAGQRSAVETLEEILAVRRGQEKPTIPLDFDTSAEEIVPEIGWLIERMLEACCYLRDMSYESPLLVNFDKRQYIYDLVKIYTRRQELLKDANKTSTPLSSWLGMSSGPGSVPSIKAVREAAQKELNHQRSGSSSQLTAAVAGQPGAAGTTSGTPPRASSKPVRIFSRLVATQHEKFKRDQKEFERLDRQIKDTQGRIQKAQQEQAKTLEKQIKLEQSRSRVKNQLLKSTLMRAMRPISLAITNSWSTATTTVSNATALGSAISGKVMGGNSANNNGQQEAFGGDGSESQVGGGGGGGGNVQNQPRIASVAGSLNAGGLKPALVISLINSTCSVAYTYTKRDHVFKIVNEEGGQFLLQALDYDDMLQWIKTMNDAAAEATAKRRTLLDHDESLKRALETAAQEDELPPPIENERKGRNSVFGVELRHLMSHGDVPLIVEKCITEIEKRGLEEVGIYRVPGAVSAINRLRLRFNSGSQDVNLDSDEWEDINVVAGALKQFLRELPEAVMTSALYDSLIAASALGDYDERLLTMKDLIRTLPPPNYILLKRIVEHLERVTDYEEINHMYATNLAIVFGPTLLRPAGSSANSFATSMKNLGHQQNIVRNLILQYHWLFDVEDEEEGAAADVEGEDEVVDGVAADGTQSADEEDEESEFPEILEDSDEDEYEEEEEVYVLSTAPSTPLTPSFTATIPYSGTTGGAGGPLKENNDRATKDQRRKTIVFG</sequence>
<dbReference type="OrthoDB" id="79452at2759"/>
<feature type="domain" description="N-terminal Ras-GEF" evidence="7">
    <location>
        <begin position="1479"/>
        <end position="1667"/>
    </location>
</feature>
<protein>
    <submittedName>
        <fullName evidence="9">Rho GTPase-activating protein</fullName>
    </submittedName>
</protein>
<dbReference type="GO" id="GO:0007264">
    <property type="term" value="P:small GTPase-mediated signal transduction"/>
    <property type="evidence" value="ECO:0007669"/>
    <property type="project" value="InterPro"/>
</dbReference>
<dbReference type="Pfam" id="PF00617">
    <property type="entry name" value="RasGEF"/>
    <property type="match status" value="1"/>
</dbReference>
<dbReference type="Proteomes" id="UP000707451">
    <property type="component" value="Unassembled WGS sequence"/>
</dbReference>
<keyword evidence="2" id="KW-0344">Guanine-nucleotide releasing factor</keyword>
<organism evidence="9 10">
    <name type="scientific">Linnemannia hyalina</name>
    <dbReference type="NCBI Taxonomy" id="64524"/>
    <lineage>
        <taxon>Eukaryota</taxon>
        <taxon>Fungi</taxon>
        <taxon>Fungi incertae sedis</taxon>
        <taxon>Mucoromycota</taxon>
        <taxon>Mortierellomycotina</taxon>
        <taxon>Mortierellomycetes</taxon>
        <taxon>Mortierellales</taxon>
        <taxon>Mortierellaceae</taxon>
        <taxon>Linnemannia</taxon>
    </lineage>
</organism>
<dbReference type="SMART" id="SM00233">
    <property type="entry name" value="PH"/>
    <property type="match status" value="2"/>
</dbReference>
<dbReference type="InterPro" id="IPR011993">
    <property type="entry name" value="PH-like_dom_sf"/>
</dbReference>
<proteinExistence type="predicted"/>
<keyword evidence="1" id="KW-0343">GTPase activation</keyword>
<dbReference type="SUPFAM" id="SSF50729">
    <property type="entry name" value="PH domain-like"/>
    <property type="match status" value="1"/>
</dbReference>
<dbReference type="Pfam" id="PF00618">
    <property type="entry name" value="RasGEF_N"/>
    <property type="match status" value="1"/>
</dbReference>
<evidence type="ECO:0000259" key="7">
    <source>
        <dbReference type="PROSITE" id="PS50212"/>
    </source>
</evidence>
<feature type="compositionally biased region" description="Low complexity" evidence="4">
    <location>
        <begin position="174"/>
        <end position="208"/>
    </location>
</feature>
<dbReference type="InterPro" id="IPR001895">
    <property type="entry name" value="RASGEF_cat_dom"/>
</dbReference>
<feature type="compositionally biased region" description="Acidic residues" evidence="4">
    <location>
        <begin position="2559"/>
        <end position="2586"/>
    </location>
</feature>
<feature type="compositionally biased region" description="Polar residues" evidence="4">
    <location>
        <begin position="215"/>
        <end position="230"/>
    </location>
</feature>
<dbReference type="GO" id="GO:0005085">
    <property type="term" value="F:guanyl-nucleotide exchange factor activity"/>
    <property type="evidence" value="ECO:0007669"/>
    <property type="project" value="UniProtKB-KW"/>
</dbReference>
<dbReference type="SUPFAM" id="SSF48350">
    <property type="entry name" value="GTPase activation domain, GAP"/>
    <property type="match status" value="1"/>
</dbReference>
<dbReference type="SMART" id="SM00147">
    <property type="entry name" value="RasGEF"/>
    <property type="match status" value="1"/>
</dbReference>
<keyword evidence="10" id="KW-1185">Reference proteome</keyword>
<dbReference type="Gene3D" id="1.10.555.10">
    <property type="entry name" value="Rho GTPase activation protein"/>
    <property type="match status" value="1"/>
</dbReference>
<dbReference type="PROSITE" id="PS50003">
    <property type="entry name" value="PH_DOMAIN"/>
    <property type="match status" value="1"/>
</dbReference>
<dbReference type="CDD" id="cd06224">
    <property type="entry name" value="REM"/>
    <property type="match status" value="1"/>
</dbReference>
<evidence type="ECO:0000256" key="3">
    <source>
        <dbReference type="SAM" id="Coils"/>
    </source>
</evidence>
<evidence type="ECO:0000256" key="1">
    <source>
        <dbReference type="ARBA" id="ARBA00022468"/>
    </source>
</evidence>
<feature type="coiled-coil region" evidence="3">
    <location>
        <begin position="2097"/>
        <end position="2132"/>
    </location>
</feature>
<feature type="region of interest" description="Disordered" evidence="4">
    <location>
        <begin position="2035"/>
        <end position="2075"/>
    </location>
</feature>
<dbReference type="SMART" id="SM00324">
    <property type="entry name" value="RhoGAP"/>
    <property type="match status" value="1"/>
</dbReference>
<dbReference type="InterPro" id="IPR008936">
    <property type="entry name" value="Rho_GTPase_activation_prot"/>
</dbReference>
<dbReference type="Pfam" id="PF15410">
    <property type="entry name" value="PH_9"/>
    <property type="match status" value="1"/>
</dbReference>
<dbReference type="EMBL" id="JAHRHY010000008">
    <property type="protein sequence ID" value="KAG9067503.1"/>
    <property type="molecule type" value="Genomic_DNA"/>
</dbReference>
<dbReference type="Gene3D" id="1.10.840.10">
    <property type="entry name" value="Ras guanine-nucleotide exchange factors catalytic domain"/>
    <property type="match status" value="1"/>
</dbReference>
<feature type="region of interest" description="Disordered" evidence="4">
    <location>
        <begin position="1283"/>
        <end position="1319"/>
    </location>
</feature>
<evidence type="ECO:0000259" key="8">
    <source>
        <dbReference type="PROSITE" id="PS50238"/>
    </source>
</evidence>
<dbReference type="GO" id="GO:0005096">
    <property type="term" value="F:GTPase activator activity"/>
    <property type="evidence" value="ECO:0007669"/>
    <property type="project" value="UniProtKB-KW"/>
</dbReference>
<dbReference type="InterPro" id="IPR000651">
    <property type="entry name" value="Ras-like_Gua-exchang_fac_N"/>
</dbReference>
<dbReference type="PANTHER" id="PTHR23176">
    <property type="entry name" value="RHO/RAC/CDC GTPASE-ACTIVATING PROTEIN"/>
    <property type="match status" value="1"/>
</dbReference>
<dbReference type="InterPro" id="IPR041681">
    <property type="entry name" value="PH_9"/>
</dbReference>
<dbReference type="PROSITE" id="PS50238">
    <property type="entry name" value="RHOGAP"/>
    <property type="match status" value="1"/>
</dbReference>
<feature type="region of interest" description="Disordered" evidence="4">
    <location>
        <begin position="2555"/>
        <end position="2637"/>
    </location>
</feature>
<dbReference type="Gene3D" id="1.20.870.10">
    <property type="entry name" value="Son of sevenless (SoS) protein Chain: S domain 1"/>
    <property type="match status" value="1"/>
</dbReference>
<dbReference type="GO" id="GO:0005737">
    <property type="term" value="C:cytoplasm"/>
    <property type="evidence" value="ECO:0007669"/>
    <property type="project" value="TreeGrafter"/>
</dbReference>
<evidence type="ECO:0000259" key="6">
    <source>
        <dbReference type="PROSITE" id="PS50009"/>
    </source>
</evidence>
<feature type="compositionally biased region" description="Gly residues" evidence="4">
    <location>
        <begin position="2196"/>
        <end position="2213"/>
    </location>
</feature>
<feature type="region of interest" description="Disordered" evidence="4">
    <location>
        <begin position="1"/>
        <end position="117"/>
    </location>
</feature>
<feature type="region of interest" description="Disordered" evidence="4">
    <location>
        <begin position="492"/>
        <end position="541"/>
    </location>
</feature>
<feature type="compositionally biased region" description="Basic and acidic residues" evidence="4">
    <location>
        <begin position="1"/>
        <end position="10"/>
    </location>
</feature>
<dbReference type="InterPro" id="IPR050729">
    <property type="entry name" value="Rho-GAP"/>
</dbReference>
<gene>
    <name evidence="9" type="primary">BEM2</name>
    <name evidence="9" type="ORF">KI688_012286</name>
</gene>
<dbReference type="PROSITE" id="PS50009">
    <property type="entry name" value="RASGEF_CAT"/>
    <property type="match status" value="1"/>
</dbReference>
<comment type="caution">
    <text evidence="9">The sequence shown here is derived from an EMBL/GenBank/DDBJ whole genome shotgun (WGS) entry which is preliminary data.</text>
</comment>